<protein>
    <submittedName>
        <fullName evidence="2">Uncharacterized protein</fullName>
    </submittedName>
</protein>
<keyword evidence="1" id="KW-1133">Transmembrane helix</keyword>
<keyword evidence="1" id="KW-0472">Membrane</keyword>
<comment type="caution">
    <text evidence="2">The sequence shown here is derived from an EMBL/GenBank/DDBJ whole genome shotgun (WGS) entry which is preliminary data.</text>
</comment>
<keyword evidence="3" id="KW-1185">Reference proteome</keyword>
<evidence type="ECO:0000313" key="3">
    <source>
        <dbReference type="Proteomes" id="UP000282076"/>
    </source>
</evidence>
<evidence type="ECO:0000256" key="1">
    <source>
        <dbReference type="SAM" id="Phobius"/>
    </source>
</evidence>
<feature type="transmembrane region" description="Helical" evidence="1">
    <location>
        <begin position="77"/>
        <end position="95"/>
    </location>
</feature>
<organism evidence="2 3">
    <name type="scientific">Cohnella endophytica</name>
    <dbReference type="NCBI Taxonomy" id="2419778"/>
    <lineage>
        <taxon>Bacteria</taxon>
        <taxon>Bacillati</taxon>
        <taxon>Bacillota</taxon>
        <taxon>Bacilli</taxon>
        <taxon>Bacillales</taxon>
        <taxon>Paenibacillaceae</taxon>
        <taxon>Cohnella</taxon>
    </lineage>
</organism>
<dbReference type="EMBL" id="RBZM01000001">
    <property type="protein sequence ID" value="RKP57998.1"/>
    <property type="molecule type" value="Genomic_DNA"/>
</dbReference>
<evidence type="ECO:0000313" key="2">
    <source>
        <dbReference type="EMBL" id="RKP57998.1"/>
    </source>
</evidence>
<name>A0A494Y8S3_9BACL</name>
<gene>
    <name evidence="2" type="ORF">D7Z26_00350</name>
</gene>
<reference evidence="2 3" key="1">
    <citation type="submission" date="2018-10" db="EMBL/GenBank/DDBJ databases">
        <title>Cohnella sp. M2MS4P-1, whole genome shotgun sequence.</title>
        <authorList>
            <person name="Tuo L."/>
        </authorList>
    </citation>
    <scope>NUCLEOTIDE SEQUENCE [LARGE SCALE GENOMIC DNA]</scope>
    <source>
        <strain evidence="2 3">M2MS4P-1</strain>
    </source>
</reference>
<accession>A0A494Y8S3</accession>
<dbReference type="OrthoDB" id="2654737at2"/>
<keyword evidence="1" id="KW-0812">Transmembrane</keyword>
<sequence length="216" mass="24000">MKKEPLFIVAIALALLLLTNSYLGVSLGDRIFKLFGLSPWTKGDNNGFHLSVLLGLILLVVGIRGTVKFYRSRYPKVLSRTILACIAFVFLYPAHTEKAMFILYHDSHGLNSIDYSKKNSNCSIQSEGNNTTAKCSLTFYNYGKEESLMVRPVLYGNFTNIEFESKQINIRPHSKVTIGTEFNGLQNDGAGFMGTFPAIGVEMMIDGKKKIVKGVV</sequence>
<proteinExistence type="predicted"/>
<dbReference type="RefSeq" id="WP_120973683.1">
    <property type="nucleotide sequence ID" value="NZ_RBZM01000001.1"/>
</dbReference>
<dbReference type="Proteomes" id="UP000282076">
    <property type="component" value="Unassembled WGS sequence"/>
</dbReference>
<feature type="transmembrane region" description="Helical" evidence="1">
    <location>
        <begin position="47"/>
        <end position="65"/>
    </location>
</feature>
<dbReference type="AlphaFoldDB" id="A0A494Y8S3"/>